<feature type="compositionally biased region" description="Polar residues" evidence="1">
    <location>
        <begin position="363"/>
        <end position="376"/>
    </location>
</feature>
<dbReference type="eggNOG" id="ENOG502S6QE">
    <property type="taxonomic scope" value="Eukaryota"/>
</dbReference>
<feature type="region of interest" description="Disordered" evidence="1">
    <location>
        <begin position="1"/>
        <end position="20"/>
    </location>
</feature>
<feature type="compositionally biased region" description="Low complexity" evidence="1">
    <location>
        <begin position="118"/>
        <end position="127"/>
    </location>
</feature>
<proteinExistence type="predicted"/>
<reference evidence="2" key="1">
    <citation type="submission" date="2016-03" db="EMBL/GenBank/DDBJ databases">
        <title>Updated assembly of Pseudogymnoascus destructans, the fungus causing white-nose syndrome of bats.</title>
        <authorList>
            <person name="Palmer J.M."/>
            <person name="Drees K.P."/>
            <person name="Foster J.T."/>
            <person name="Lindner D.L."/>
        </authorList>
    </citation>
    <scope>NUCLEOTIDE SEQUENCE [LARGE SCALE GENOMIC DNA]</scope>
    <source>
        <strain evidence="2">20631-21</strain>
    </source>
</reference>
<dbReference type="AlphaFoldDB" id="A0A177AMC3"/>
<feature type="region of interest" description="Disordered" evidence="1">
    <location>
        <begin position="358"/>
        <end position="467"/>
    </location>
</feature>
<organism evidence="2">
    <name type="scientific">Pseudogymnoascus destructans</name>
    <dbReference type="NCBI Taxonomy" id="655981"/>
    <lineage>
        <taxon>Eukaryota</taxon>
        <taxon>Fungi</taxon>
        <taxon>Dikarya</taxon>
        <taxon>Ascomycota</taxon>
        <taxon>Pezizomycotina</taxon>
        <taxon>Leotiomycetes</taxon>
        <taxon>Thelebolales</taxon>
        <taxon>Thelebolaceae</taxon>
        <taxon>Pseudogymnoascus</taxon>
    </lineage>
</organism>
<dbReference type="Proteomes" id="UP000077154">
    <property type="component" value="Unassembled WGS sequence"/>
</dbReference>
<feature type="compositionally biased region" description="Basic and acidic residues" evidence="1">
    <location>
        <begin position="435"/>
        <end position="444"/>
    </location>
</feature>
<evidence type="ECO:0000313" key="2">
    <source>
        <dbReference type="EMBL" id="OAF63217.1"/>
    </source>
</evidence>
<feature type="compositionally biased region" description="Basic residues" evidence="1">
    <location>
        <begin position="423"/>
        <end position="434"/>
    </location>
</feature>
<accession>A0A177AMC3</accession>
<dbReference type="RefSeq" id="XP_024328487.1">
    <property type="nucleotide sequence ID" value="XM_024464084.1"/>
</dbReference>
<feature type="compositionally biased region" description="Polar residues" evidence="1">
    <location>
        <begin position="403"/>
        <end position="421"/>
    </location>
</feature>
<evidence type="ECO:0000256" key="1">
    <source>
        <dbReference type="SAM" id="MobiDB-lite"/>
    </source>
</evidence>
<name>A0A177AMC3_9PEZI</name>
<dbReference type="EMBL" id="KV441386">
    <property type="protein sequence ID" value="OAF63217.1"/>
    <property type="molecule type" value="Genomic_DNA"/>
</dbReference>
<feature type="region of interest" description="Disordered" evidence="1">
    <location>
        <begin position="101"/>
        <end position="139"/>
    </location>
</feature>
<gene>
    <name evidence="2" type="ORF">VC83_00390</name>
</gene>
<dbReference type="GeneID" id="36283488"/>
<protein>
    <submittedName>
        <fullName evidence="2">Uncharacterized protein</fullName>
    </submittedName>
</protein>
<dbReference type="VEuPathDB" id="FungiDB:GMDG_06193"/>
<sequence>MSNGSDSPEPDLEETTRFLQDRLGDDASLYDISPSGELFRAISRFNSRTARLAQVLGELDRTAEEAEATRLRVEQLRRSMSSNNLRDRVRRQRARVVANRLGSTGGAPGIDVAPPGYSPSASAVPPQGSAPPPRPRMTESGRLLEVHRSLTEGRRRSPTLASLEEMYQSGQQLQQAMSQSRSRFEAPMLEQLLGPAQEQGEENNRAFKRRRLGSPVSESRIPAVNYGYYGQVEPGKLNMEIEFCDGGTFSEGSERDSIIYGAANVLKTDNSVYSTKSNRCNLVLKHEGDRPFCLKEIIIKAPPRGYTAPVQEGMVFISMDSDELLTRTTKYQIQYLPTPHRRNGRGNPVATAPVISIRHNDDGSTTATRQSPTVYSDGTPYSRPAAQIPTDFTDPACTPPFRVTTSCSSDTESDAGSSTSSRRYQRANRNRARERRREERERMGHALMEYGETTSEDSEEEPPGPIELDWTDEVGDWGAAPPWSRSRSGSWGARRSQPSVVSLGLENAIEAADEATEEAVKAVDGRGSGQGLMAPHARFFIERDKSRCRLVFEPEVSGRYILLKMWSPEVGANGNIDIQSIVVKGWCGGRWFPKVTLR</sequence>
<dbReference type="OrthoDB" id="2351940at2759"/>